<organism evidence="9 10">
    <name type="scientific">Catenulispora pinistramenti</name>
    <dbReference type="NCBI Taxonomy" id="2705254"/>
    <lineage>
        <taxon>Bacteria</taxon>
        <taxon>Bacillati</taxon>
        <taxon>Actinomycetota</taxon>
        <taxon>Actinomycetes</taxon>
        <taxon>Catenulisporales</taxon>
        <taxon>Catenulisporaceae</taxon>
        <taxon>Catenulispora</taxon>
    </lineage>
</organism>
<protein>
    <submittedName>
        <fullName evidence="9">Cell division protein CrgA</fullName>
    </submittedName>
</protein>
<keyword evidence="10" id="KW-1185">Reference proteome</keyword>
<keyword evidence="6" id="KW-0131">Cell cycle</keyword>
<feature type="region of interest" description="Disordered" evidence="7">
    <location>
        <begin position="70"/>
        <end position="91"/>
    </location>
</feature>
<evidence type="ECO:0000256" key="6">
    <source>
        <dbReference type="ARBA" id="ARBA00023306"/>
    </source>
</evidence>
<dbReference type="GO" id="GO:0051301">
    <property type="term" value="P:cell division"/>
    <property type="evidence" value="ECO:0007669"/>
    <property type="project" value="UniProtKB-KW"/>
</dbReference>
<name>A0ABS5KYV4_9ACTN</name>
<proteinExistence type="predicted"/>
<dbReference type="Pfam" id="PF06781">
    <property type="entry name" value="CrgA"/>
    <property type="match status" value="1"/>
</dbReference>
<dbReference type="PROSITE" id="PS51257">
    <property type="entry name" value="PROKAR_LIPOPROTEIN"/>
    <property type="match status" value="1"/>
</dbReference>
<reference evidence="9 10" key="1">
    <citation type="submission" date="2020-02" db="EMBL/GenBank/DDBJ databases">
        <title>Acidophilic actinobacteria isolated from forest soil.</title>
        <authorList>
            <person name="Golinska P."/>
        </authorList>
    </citation>
    <scope>NUCLEOTIDE SEQUENCE [LARGE SCALE GENOMIC DNA]</scope>
    <source>
        <strain evidence="9 10">NL8</strain>
    </source>
</reference>
<feature type="compositionally biased region" description="Basic and acidic residues" evidence="7">
    <location>
        <begin position="70"/>
        <end position="80"/>
    </location>
</feature>
<evidence type="ECO:0000313" key="10">
    <source>
        <dbReference type="Proteomes" id="UP000730482"/>
    </source>
</evidence>
<keyword evidence="5 8" id="KW-0472">Membrane</keyword>
<feature type="transmembrane region" description="Helical" evidence="8">
    <location>
        <begin position="9"/>
        <end position="30"/>
    </location>
</feature>
<accession>A0ABS5KYV4</accession>
<keyword evidence="1" id="KW-1003">Cell membrane</keyword>
<dbReference type="EMBL" id="JAAFYZ010000132">
    <property type="protein sequence ID" value="MBS2551251.1"/>
    <property type="molecule type" value="Genomic_DNA"/>
</dbReference>
<feature type="compositionally biased region" description="Gly residues" evidence="7">
    <location>
        <begin position="81"/>
        <end position="91"/>
    </location>
</feature>
<evidence type="ECO:0000256" key="5">
    <source>
        <dbReference type="ARBA" id="ARBA00023136"/>
    </source>
</evidence>
<gene>
    <name evidence="9" type="ORF">KGQ19_30720</name>
</gene>
<evidence type="ECO:0000313" key="9">
    <source>
        <dbReference type="EMBL" id="MBS2551251.1"/>
    </source>
</evidence>
<sequence>MNDKPSPPWFGAVILGCLVVATAWILTYTLAPIPGQHALGGWNYAIVGVLLGLFIGLSMAWHGDPLEKSRREARAAHAERSGGGSAAGNAG</sequence>
<evidence type="ECO:0000256" key="8">
    <source>
        <dbReference type="SAM" id="Phobius"/>
    </source>
</evidence>
<evidence type="ECO:0000256" key="3">
    <source>
        <dbReference type="ARBA" id="ARBA00022692"/>
    </source>
</evidence>
<dbReference type="InterPro" id="IPR009619">
    <property type="entry name" value="CrgA"/>
</dbReference>
<evidence type="ECO:0000256" key="7">
    <source>
        <dbReference type="SAM" id="MobiDB-lite"/>
    </source>
</evidence>
<keyword evidence="3 8" id="KW-0812">Transmembrane</keyword>
<evidence type="ECO:0000256" key="2">
    <source>
        <dbReference type="ARBA" id="ARBA00022618"/>
    </source>
</evidence>
<feature type="transmembrane region" description="Helical" evidence="8">
    <location>
        <begin position="42"/>
        <end position="61"/>
    </location>
</feature>
<comment type="caution">
    <text evidence="9">The sequence shown here is derived from an EMBL/GenBank/DDBJ whole genome shotgun (WGS) entry which is preliminary data.</text>
</comment>
<keyword evidence="2 9" id="KW-0132">Cell division</keyword>
<evidence type="ECO:0000256" key="1">
    <source>
        <dbReference type="ARBA" id="ARBA00022475"/>
    </source>
</evidence>
<evidence type="ECO:0000256" key="4">
    <source>
        <dbReference type="ARBA" id="ARBA00022989"/>
    </source>
</evidence>
<keyword evidence="4 8" id="KW-1133">Transmembrane helix</keyword>
<dbReference type="Proteomes" id="UP000730482">
    <property type="component" value="Unassembled WGS sequence"/>
</dbReference>